<dbReference type="EMBL" id="NBNE01012210">
    <property type="protein sequence ID" value="OWY96000.1"/>
    <property type="molecule type" value="Genomic_DNA"/>
</dbReference>
<keyword evidence="2" id="KW-0378">Hydrolase</keyword>
<name>A0A225USJ5_9STRA</name>
<sequence length="468" mass="52462">MTSRQHQVLNGSTKYKHALQRGKIIADIMSRNGTFVFRQMIEALDKFEDIVKDGVAPFVGREGHWIDPLSQVPSLDFMTDQTAETNEDVREGTDSAEEELLSTQKASGSQYSSSASFEESQGSNSVPPATNKLPMKCLELQGVCLQPHEKRQLVYLHSQAMYLEAHVKYLKYRVLCLKPKVRKQQKQTTKKQRIGEERKTANKLVQGKLAPVQSLGSVMIKFCEMDIYEEAHGVLAVITERSLPKTKKAIAGKFNEADCEADIRYVFPQVFVKKALSAIRVFLKSLGDEVSGDSALKFRDLGFIQTNSSRWHTAMEYVVDTKQATDWVQNTNIKRIGVPVELQDGVSDIPVDRDAMIKRIPLRRSRSTPFGGVPYRELLSFCENKWVNDGAMGHGITLLQRDHDGVGIVNSLFHRLSDRVARVTVSVGNPFQEGHHLNLVPLHLIATGVALYLTCVRIAEGSLTDFTE</sequence>
<proteinExistence type="predicted"/>
<evidence type="ECO:0000313" key="3">
    <source>
        <dbReference type="Proteomes" id="UP000198211"/>
    </source>
</evidence>
<dbReference type="OrthoDB" id="128191at2759"/>
<dbReference type="Proteomes" id="UP000198211">
    <property type="component" value="Unassembled WGS sequence"/>
</dbReference>
<gene>
    <name evidence="2" type="ORF">PHMEG_00033846</name>
</gene>
<feature type="region of interest" description="Disordered" evidence="1">
    <location>
        <begin position="84"/>
        <end position="128"/>
    </location>
</feature>
<feature type="compositionally biased region" description="Low complexity" evidence="1">
    <location>
        <begin position="106"/>
        <end position="125"/>
    </location>
</feature>
<protein>
    <submittedName>
        <fullName evidence="2">Cysteine protease</fullName>
    </submittedName>
</protein>
<reference evidence="3" key="1">
    <citation type="submission" date="2017-03" db="EMBL/GenBank/DDBJ databases">
        <title>Phytopthora megakarya and P. palmivora, two closely related causual agents of cacao black pod achieved similar genome size and gene model numbers by different mechanisms.</title>
        <authorList>
            <person name="Ali S."/>
            <person name="Shao J."/>
            <person name="Larry D.J."/>
            <person name="Kronmiller B."/>
            <person name="Shen D."/>
            <person name="Strem M.D."/>
            <person name="Melnick R.L."/>
            <person name="Guiltinan M.J."/>
            <person name="Tyler B.M."/>
            <person name="Meinhardt L.W."/>
            <person name="Bailey B.A."/>
        </authorList>
    </citation>
    <scope>NUCLEOTIDE SEQUENCE [LARGE SCALE GENOMIC DNA]</scope>
    <source>
        <strain evidence="3">zdho120</strain>
    </source>
</reference>
<evidence type="ECO:0000313" key="2">
    <source>
        <dbReference type="EMBL" id="OWY96000.1"/>
    </source>
</evidence>
<dbReference type="GO" id="GO:0008233">
    <property type="term" value="F:peptidase activity"/>
    <property type="evidence" value="ECO:0007669"/>
    <property type="project" value="UniProtKB-KW"/>
</dbReference>
<keyword evidence="2" id="KW-0645">Protease</keyword>
<organism evidence="2 3">
    <name type="scientific">Phytophthora megakarya</name>
    <dbReference type="NCBI Taxonomy" id="4795"/>
    <lineage>
        <taxon>Eukaryota</taxon>
        <taxon>Sar</taxon>
        <taxon>Stramenopiles</taxon>
        <taxon>Oomycota</taxon>
        <taxon>Peronosporomycetes</taxon>
        <taxon>Peronosporales</taxon>
        <taxon>Peronosporaceae</taxon>
        <taxon>Phytophthora</taxon>
    </lineage>
</organism>
<comment type="caution">
    <text evidence="2">The sequence shown here is derived from an EMBL/GenBank/DDBJ whole genome shotgun (WGS) entry which is preliminary data.</text>
</comment>
<accession>A0A225USJ5</accession>
<dbReference type="AlphaFoldDB" id="A0A225USJ5"/>
<dbReference type="GO" id="GO:0006508">
    <property type="term" value="P:proteolysis"/>
    <property type="evidence" value="ECO:0007669"/>
    <property type="project" value="UniProtKB-KW"/>
</dbReference>
<evidence type="ECO:0000256" key="1">
    <source>
        <dbReference type="SAM" id="MobiDB-lite"/>
    </source>
</evidence>
<keyword evidence="3" id="KW-1185">Reference proteome</keyword>